<keyword evidence="12" id="KW-1185">Reference proteome</keyword>
<dbReference type="PANTHER" id="PTHR35794:SF2">
    <property type="entry name" value="CELL DIVISION PROTEIN DIVIVA"/>
    <property type="match status" value="1"/>
</dbReference>
<evidence type="ECO:0000256" key="1">
    <source>
        <dbReference type="ARBA" id="ARBA00004496"/>
    </source>
</evidence>
<dbReference type="OrthoDB" id="9815492at2"/>
<name>A0A0A6VWX4_KOCRO</name>
<reference evidence="11 12" key="1">
    <citation type="journal article" date="2003" name="Int. J. Syst. Evol. Microbiol.">
        <title>Kocuria polaris sp. nov., an orange-pigmented psychrophilic bacterium isolated from an Antarctic cyanobacterial mat sample.</title>
        <authorList>
            <person name="Reddy G.S."/>
            <person name="Prakash J.S."/>
            <person name="Prabahar V."/>
            <person name="Matsumoto G.I."/>
            <person name="Stackebrandt E."/>
            <person name="Shivaji S."/>
        </authorList>
    </citation>
    <scope>NUCLEOTIDE SEQUENCE [LARGE SCALE GENOMIC DNA]</scope>
    <source>
        <strain evidence="11 12">CMS 76or</strain>
    </source>
</reference>
<evidence type="ECO:0000256" key="3">
    <source>
        <dbReference type="ARBA" id="ARBA00018787"/>
    </source>
</evidence>
<dbReference type="RefSeq" id="WP_035924048.1">
    <property type="nucleotide sequence ID" value="NZ_JSUH01000002.1"/>
</dbReference>
<organism evidence="11 12">
    <name type="scientific">Kocuria rosea subsp. polaris</name>
    <dbReference type="NCBI Taxonomy" id="136273"/>
    <lineage>
        <taxon>Bacteria</taxon>
        <taxon>Bacillati</taxon>
        <taxon>Actinomycetota</taxon>
        <taxon>Actinomycetes</taxon>
        <taxon>Micrococcales</taxon>
        <taxon>Micrococcaceae</taxon>
        <taxon>Kocuria</taxon>
    </lineage>
</organism>
<evidence type="ECO:0000256" key="5">
    <source>
        <dbReference type="ARBA" id="ARBA00022618"/>
    </source>
</evidence>
<dbReference type="InterPro" id="IPR007793">
    <property type="entry name" value="DivIVA_fam"/>
</dbReference>
<sequence length="245" mass="26077">MALTPEDVINKRFQPTKFREGYDQDEVDDFLDEIVVELRRLNQENTDLKQQLEAAGQPVAPKDSAPSPVSEPGLPVAEDTAGETAGETVEAPAPVAGGAPQEAVERTSPAAAGTGAAETVPAETAPTSGAAQSAAGVLAMAQKLHDEYVAEGTAERDRIVGEARERAEELVTDAQRTREETLTALQEEQAELQARVSGLRAFEQDYRTNLKAYIQDQLQDLDTTPSLEPAQAADGAVGPVRSEQA</sequence>
<evidence type="ECO:0000313" key="11">
    <source>
        <dbReference type="EMBL" id="KHD98723.1"/>
    </source>
</evidence>
<evidence type="ECO:0000256" key="7">
    <source>
        <dbReference type="ARBA" id="ARBA00023306"/>
    </source>
</evidence>
<evidence type="ECO:0000256" key="2">
    <source>
        <dbReference type="ARBA" id="ARBA00009008"/>
    </source>
</evidence>
<feature type="region of interest" description="Disordered" evidence="10">
    <location>
        <begin position="47"/>
        <end position="128"/>
    </location>
</feature>
<keyword evidence="7" id="KW-0131">Cell cycle</keyword>
<gene>
    <name evidence="11" type="ORF">GY22_03455</name>
</gene>
<evidence type="ECO:0000256" key="6">
    <source>
        <dbReference type="ARBA" id="ARBA00023054"/>
    </source>
</evidence>
<dbReference type="GO" id="GO:0051301">
    <property type="term" value="P:cell division"/>
    <property type="evidence" value="ECO:0007669"/>
    <property type="project" value="UniProtKB-KW"/>
</dbReference>
<comment type="caution">
    <text evidence="11">The sequence shown here is derived from an EMBL/GenBank/DDBJ whole genome shotgun (WGS) entry which is preliminary data.</text>
</comment>
<dbReference type="Gene3D" id="6.10.250.660">
    <property type="match status" value="1"/>
</dbReference>
<dbReference type="InterPro" id="IPR019933">
    <property type="entry name" value="DivIVA_domain"/>
</dbReference>
<evidence type="ECO:0000256" key="8">
    <source>
        <dbReference type="ARBA" id="ARBA00031737"/>
    </source>
</evidence>
<comment type="similarity">
    <text evidence="2">Belongs to the DivIVA family.</text>
</comment>
<dbReference type="GO" id="GO:0005737">
    <property type="term" value="C:cytoplasm"/>
    <property type="evidence" value="ECO:0007669"/>
    <property type="project" value="UniProtKB-SubCell"/>
</dbReference>
<accession>A0A0A6VWX4</accession>
<feature type="region of interest" description="Disordered" evidence="10">
    <location>
        <begin position="221"/>
        <end position="245"/>
    </location>
</feature>
<protein>
    <recommendedName>
        <fullName evidence="3">Cell wall synthesis protein Wag31</fullName>
    </recommendedName>
    <alternativeName>
        <fullName evidence="8">Antigen 84</fullName>
    </alternativeName>
</protein>
<keyword evidence="4" id="KW-0963">Cytoplasm</keyword>
<keyword evidence="6 9" id="KW-0175">Coiled coil</keyword>
<feature type="compositionally biased region" description="Low complexity" evidence="10">
    <location>
        <begin position="89"/>
        <end position="128"/>
    </location>
</feature>
<comment type="subcellular location">
    <subcellularLocation>
        <location evidence="1">Cytoplasm</location>
    </subcellularLocation>
</comment>
<dbReference type="PANTHER" id="PTHR35794">
    <property type="entry name" value="CELL DIVISION PROTEIN DIVIVA"/>
    <property type="match status" value="1"/>
</dbReference>
<dbReference type="Pfam" id="PF05103">
    <property type="entry name" value="DivIVA"/>
    <property type="match status" value="1"/>
</dbReference>
<dbReference type="Proteomes" id="UP000030466">
    <property type="component" value="Unassembled WGS sequence"/>
</dbReference>
<dbReference type="NCBIfam" id="TIGR03544">
    <property type="entry name" value="DivI1A_domain"/>
    <property type="match status" value="1"/>
</dbReference>
<evidence type="ECO:0000313" key="12">
    <source>
        <dbReference type="Proteomes" id="UP000030466"/>
    </source>
</evidence>
<dbReference type="EMBL" id="JSUH01000002">
    <property type="protein sequence ID" value="KHD98723.1"/>
    <property type="molecule type" value="Genomic_DNA"/>
</dbReference>
<dbReference type="AlphaFoldDB" id="A0A0A6VWX4"/>
<evidence type="ECO:0000256" key="9">
    <source>
        <dbReference type="SAM" id="Coils"/>
    </source>
</evidence>
<keyword evidence="5 11" id="KW-0132">Cell division</keyword>
<evidence type="ECO:0000256" key="4">
    <source>
        <dbReference type="ARBA" id="ARBA00022490"/>
    </source>
</evidence>
<feature type="coiled-coil region" evidence="9">
    <location>
        <begin position="160"/>
        <end position="191"/>
    </location>
</feature>
<evidence type="ECO:0000256" key="10">
    <source>
        <dbReference type="SAM" id="MobiDB-lite"/>
    </source>
</evidence>
<proteinExistence type="inferred from homology"/>